<gene>
    <name evidence="1" type="ORF">KI810_02555</name>
</gene>
<organism evidence="1 2">
    <name type="scientific">Geomobilimonas luticola</name>
    <dbReference type="NCBI Taxonomy" id="1114878"/>
    <lineage>
        <taxon>Bacteria</taxon>
        <taxon>Pseudomonadati</taxon>
        <taxon>Thermodesulfobacteriota</taxon>
        <taxon>Desulfuromonadia</taxon>
        <taxon>Geobacterales</taxon>
        <taxon>Geobacteraceae</taxon>
        <taxon>Geomobilimonas</taxon>
    </lineage>
</organism>
<comment type="caution">
    <text evidence="1">The sequence shown here is derived from an EMBL/GenBank/DDBJ whole genome shotgun (WGS) entry which is preliminary data.</text>
</comment>
<evidence type="ECO:0000313" key="1">
    <source>
        <dbReference type="EMBL" id="MBT0651926.1"/>
    </source>
</evidence>
<dbReference type="InterPro" id="IPR024530">
    <property type="entry name" value="QSregVF_b"/>
</dbReference>
<dbReference type="RefSeq" id="WP_214173911.1">
    <property type="nucleotide sequence ID" value="NZ_JAHCVK010000001.1"/>
</dbReference>
<dbReference type="EMBL" id="JAHCVK010000001">
    <property type="protein sequence ID" value="MBT0651926.1"/>
    <property type="molecule type" value="Genomic_DNA"/>
</dbReference>
<evidence type="ECO:0000313" key="2">
    <source>
        <dbReference type="Proteomes" id="UP000756860"/>
    </source>
</evidence>
<sequence>MDSVPQPDHRALLELARQRMPFGRYEGRLLIDLPEPYVVWFSRQGFPDGKLGDMLRAVYEIKVNGLEFLFDPLRHHP</sequence>
<protein>
    <submittedName>
        <fullName evidence="1">DUF3820 family protein</fullName>
    </submittedName>
</protein>
<name>A0ABS5S981_9BACT</name>
<dbReference type="Proteomes" id="UP000756860">
    <property type="component" value="Unassembled WGS sequence"/>
</dbReference>
<keyword evidence="2" id="KW-1185">Reference proteome</keyword>
<accession>A0ABS5S981</accession>
<proteinExistence type="predicted"/>
<dbReference type="Pfam" id="PF12843">
    <property type="entry name" value="QSregVF_b"/>
    <property type="match status" value="1"/>
</dbReference>
<reference evidence="1 2" key="1">
    <citation type="submission" date="2021-05" db="EMBL/GenBank/DDBJ databases">
        <title>The draft genome of Geobacter luticola JCM 17780.</title>
        <authorList>
            <person name="Xu Z."/>
            <person name="Masuda Y."/>
            <person name="Itoh H."/>
            <person name="Senoo K."/>
        </authorList>
    </citation>
    <scope>NUCLEOTIDE SEQUENCE [LARGE SCALE GENOMIC DNA]</scope>
    <source>
        <strain evidence="1 2">JCM 17780</strain>
    </source>
</reference>